<dbReference type="Gene3D" id="3.60.20.10">
    <property type="entry name" value="Glutamine Phosphoribosylpyrophosphate, subunit 1, domain 1"/>
    <property type="match status" value="1"/>
</dbReference>
<proteinExistence type="predicted"/>
<feature type="domain" description="Glutamine amidotransferase type-2" evidence="1">
    <location>
        <begin position="24"/>
        <end position="87"/>
    </location>
</feature>
<dbReference type="EMBL" id="CM027684">
    <property type="protein sequence ID" value="KAG0530186.1"/>
    <property type="molecule type" value="Genomic_DNA"/>
</dbReference>
<reference evidence="2" key="2">
    <citation type="submission" date="2020-10" db="EMBL/GenBank/DDBJ databases">
        <authorList>
            <person name="Cooper E.A."/>
            <person name="Brenton Z.W."/>
            <person name="Flinn B.S."/>
            <person name="Jenkins J."/>
            <person name="Shu S."/>
            <person name="Flowers D."/>
            <person name="Luo F."/>
            <person name="Wang Y."/>
            <person name="Xia P."/>
            <person name="Barry K."/>
            <person name="Daum C."/>
            <person name="Lipzen A."/>
            <person name="Yoshinaga Y."/>
            <person name="Schmutz J."/>
            <person name="Saski C."/>
            <person name="Vermerris W."/>
            <person name="Kresovich S."/>
        </authorList>
    </citation>
    <scope>NUCLEOTIDE SEQUENCE</scope>
</reference>
<dbReference type="InterPro" id="IPR017932">
    <property type="entry name" value="GATase_2_dom"/>
</dbReference>
<protein>
    <recommendedName>
        <fullName evidence="1">Glutamine amidotransferase type-2 domain-containing protein</fullName>
    </recommendedName>
</protein>
<dbReference type="Pfam" id="PF00310">
    <property type="entry name" value="GATase_2"/>
    <property type="match status" value="1"/>
</dbReference>
<name>A0A921UHK4_SORBI</name>
<sequence length="112" mass="12563">MLDLSDGHQASMLLERFLCQPVKSVVRRAKLSLYNKVAESLGHVVLGWHPVPTDNSDLGESALETEPVIEQVLVTKISRSEVEFEQQKNATHTGQFEFPVGQFYTLCCCCRP</sequence>
<dbReference type="InterPro" id="IPR029055">
    <property type="entry name" value="Ntn_hydrolases_N"/>
</dbReference>
<evidence type="ECO:0000313" key="2">
    <source>
        <dbReference type="EMBL" id="KAG0530186.1"/>
    </source>
</evidence>
<reference evidence="2" key="1">
    <citation type="journal article" date="2019" name="BMC Genomics">
        <title>A new reference genome for Sorghum bicolor reveals high levels of sequence similarity between sweet and grain genotypes: implications for the genetics of sugar metabolism.</title>
        <authorList>
            <person name="Cooper E.A."/>
            <person name="Brenton Z.W."/>
            <person name="Flinn B.S."/>
            <person name="Jenkins J."/>
            <person name="Shu S."/>
            <person name="Flowers D."/>
            <person name="Luo F."/>
            <person name="Wang Y."/>
            <person name="Xia P."/>
            <person name="Barry K."/>
            <person name="Daum C."/>
            <person name="Lipzen A."/>
            <person name="Yoshinaga Y."/>
            <person name="Schmutz J."/>
            <person name="Saski C."/>
            <person name="Vermerris W."/>
            <person name="Kresovich S."/>
        </authorList>
    </citation>
    <scope>NUCLEOTIDE SEQUENCE</scope>
</reference>
<comment type="caution">
    <text evidence="2">The sequence shown here is derived from an EMBL/GenBank/DDBJ whole genome shotgun (WGS) entry which is preliminary data.</text>
</comment>
<gene>
    <name evidence="2" type="ORF">BDA96_05G163800</name>
</gene>
<evidence type="ECO:0000259" key="1">
    <source>
        <dbReference type="Pfam" id="PF00310"/>
    </source>
</evidence>
<dbReference type="Proteomes" id="UP000807115">
    <property type="component" value="Chromosome 5"/>
</dbReference>
<organism evidence="2 3">
    <name type="scientific">Sorghum bicolor</name>
    <name type="common">Sorghum</name>
    <name type="synonym">Sorghum vulgare</name>
    <dbReference type="NCBI Taxonomy" id="4558"/>
    <lineage>
        <taxon>Eukaryota</taxon>
        <taxon>Viridiplantae</taxon>
        <taxon>Streptophyta</taxon>
        <taxon>Embryophyta</taxon>
        <taxon>Tracheophyta</taxon>
        <taxon>Spermatophyta</taxon>
        <taxon>Magnoliopsida</taxon>
        <taxon>Liliopsida</taxon>
        <taxon>Poales</taxon>
        <taxon>Poaceae</taxon>
        <taxon>PACMAD clade</taxon>
        <taxon>Panicoideae</taxon>
        <taxon>Andropogonodae</taxon>
        <taxon>Andropogoneae</taxon>
        <taxon>Sorghinae</taxon>
        <taxon>Sorghum</taxon>
    </lineage>
</organism>
<evidence type="ECO:0000313" key="3">
    <source>
        <dbReference type="Proteomes" id="UP000807115"/>
    </source>
</evidence>
<dbReference type="AlphaFoldDB" id="A0A921UHK4"/>
<accession>A0A921UHK4</accession>
<dbReference type="SUPFAM" id="SSF56235">
    <property type="entry name" value="N-terminal nucleophile aminohydrolases (Ntn hydrolases)"/>
    <property type="match status" value="1"/>
</dbReference>